<proteinExistence type="predicted"/>
<dbReference type="RefSeq" id="WP_007530253.1">
    <property type="nucleotide sequence ID" value="NZ_HF536772.1"/>
</dbReference>
<dbReference type="EMBL" id="CANI01000006">
    <property type="protein sequence ID" value="CCM74502.1"/>
    <property type="molecule type" value="Genomic_DNA"/>
</dbReference>
<keyword evidence="3" id="KW-1185">Reference proteome</keyword>
<evidence type="ECO:0000256" key="1">
    <source>
        <dbReference type="SAM" id="Phobius"/>
    </source>
</evidence>
<keyword evidence="1" id="KW-0812">Transmembrane</keyword>
<evidence type="ECO:0008006" key="4">
    <source>
        <dbReference type="Google" id="ProtNLM"/>
    </source>
</evidence>
<reference evidence="2 3" key="1">
    <citation type="journal article" date="2013" name="Genome Announc.">
        <title>Draft Genome Sequence of Rhizobium mesoamericanum STM3625, a Nitrogen-Fixing Symbiont of Mimosa pudica Isolated in French Guiana (South America).</title>
        <authorList>
            <person name="Moulin L."/>
            <person name="Mornico D."/>
            <person name="Melkonian R."/>
            <person name="Klonowska A."/>
        </authorList>
    </citation>
    <scope>NUCLEOTIDE SEQUENCE [LARGE SCALE GENOMIC DNA]</scope>
    <source>
        <strain evidence="2 3">STM3625</strain>
    </source>
</reference>
<evidence type="ECO:0000313" key="2">
    <source>
        <dbReference type="EMBL" id="CCM74502.1"/>
    </source>
</evidence>
<feature type="transmembrane region" description="Helical" evidence="1">
    <location>
        <begin position="125"/>
        <end position="146"/>
    </location>
</feature>
<keyword evidence="1" id="KW-1133">Transmembrane helix</keyword>
<feature type="transmembrane region" description="Helical" evidence="1">
    <location>
        <begin position="21"/>
        <end position="40"/>
    </location>
</feature>
<comment type="caution">
    <text evidence="2">The sequence shown here is derived from an EMBL/GenBank/DDBJ whole genome shotgun (WGS) entry which is preliminary data.</text>
</comment>
<dbReference type="STRING" id="1211777.BN77_1633"/>
<feature type="transmembrane region" description="Helical" evidence="1">
    <location>
        <begin position="52"/>
        <end position="75"/>
    </location>
</feature>
<organism evidence="2 3">
    <name type="scientific">Rhizobium mesoamericanum STM3625</name>
    <dbReference type="NCBI Taxonomy" id="1211777"/>
    <lineage>
        <taxon>Bacteria</taxon>
        <taxon>Pseudomonadati</taxon>
        <taxon>Pseudomonadota</taxon>
        <taxon>Alphaproteobacteria</taxon>
        <taxon>Hyphomicrobiales</taxon>
        <taxon>Rhizobiaceae</taxon>
        <taxon>Rhizobium/Agrobacterium group</taxon>
        <taxon>Rhizobium</taxon>
    </lineage>
</organism>
<sequence length="154" mass="16462">MSRVRRIGTTRLDLNEIMKRGALAVLSVLAVLLPILKISFPGETNELVLRDIQLLGGAAYLLPAAFLCGLATVIVHGMRVHARFADIAGLIIAFAAVSRAIYSLGSSVGDDAAAVDASPQRLDQLAQVSLSYGSLPLLLVLLGALWQLRKSWRS</sequence>
<dbReference type="AlphaFoldDB" id="K0PTI9"/>
<dbReference type="Proteomes" id="UP000009319">
    <property type="component" value="Unassembled WGS sequence"/>
</dbReference>
<evidence type="ECO:0000313" key="3">
    <source>
        <dbReference type="Proteomes" id="UP000009319"/>
    </source>
</evidence>
<dbReference type="HOGENOM" id="CLU_1702836_0_0_5"/>
<feature type="transmembrane region" description="Helical" evidence="1">
    <location>
        <begin position="87"/>
        <end position="105"/>
    </location>
</feature>
<keyword evidence="1" id="KW-0472">Membrane</keyword>
<name>K0PTI9_9HYPH</name>
<dbReference type="eggNOG" id="ENOG50313K5">
    <property type="taxonomic scope" value="Bacteria"/>
</dbReference>
<protein>
    <recommendedName>
        <fullName evidence="4">Transmembrane protein</fullName>
    </recommendedName>
</protein>
<gene>
    <name evidence="2" type="ORF">BN77_1633</name>
</gene>
<accession>K0PTI9</accession>